<evidence type="ECO:0000256" key="5">
    <source>
        <dbReference type="ARBA" id="ARBA00023136"/>
    </source>
</evidence>
<dbReference type="AlphaFoldDB" id="A0A3B1E954"/>
<keyword evidence="5 6" id="KW-0472">Membrane</keyword>
<comment type="subcellular location">
    <subcellularLocation>
        <location evidence="1">Cell membrane</location>
        <topology evidence="1">Multi-pass membrane protein</topology>
    </subcellularLocation>
</comment>
<dbReference type="EMBL" id="UOYO01000020">
    <property type="protein sequence ID" value="VAY87026.1"/>
    <property type="molecule type" value="Genomic_DNA"/>
</dbReference>
<reference evidence="8" key="1">
    <citation type="submission" date="2018-10" db="EMBL/GenBank/DDBJ databases">
        <authorList>
            <person name="Aoki K."/>
        </authorList>
    </citation>
    <scope>NUCLEOTIDE SEQUENCE</scope>
</reference>
<feature type="transmembrane region" description="Helical" evidence="6">
    <location>
        <begin position="16"/>
        <end position="36"/>
    </location>
</feature>
<dbReference type="InterPro" id="IPR010432">
    <property type="entry name" value="RDD"/>
</dbReference>
<proteinExistence type="predicted"/>
<dbReference type="PANTHER" id="PTHR36115">
    <property type="entry name" value="PROLINE-RICH ANTIGEN HOMOLOG-RELATED"/>
    <property type="match status" value="1"/>
</dbReference>
<gene>
    <name evidence="8" type="ORF">MNB_ARC-1_613</name>
</gene>
<feature type="domain" description="RDD" evidence="7">
    <location>
        <begin position="11"/>
        <end position="136"/>
    </location>
</feature>
<evidence type="ECO:0000256" key="4">
    <source>
        <dbReference type="ARBA" id="ARBA00022989"/>
    </source>
</evidence>
<evidence type="ECO:0000313" key="8">
    <source>
        <dbReference type="EMBL" id="VAY87026.1"/>
    </source>
</evidence>
<dbReference type="InterPro" id="IPR051791">
    <property type="entry name" value="Pra-immunoreactive"/>
</dbReference>
<evidence type="ECO:0000256" key="2">
    <source>
        <dbReference type="ARBA" id="ARBA00022475"/>
    </source>
</evidence>
<sequence>MIDTSNLKLASKKQRIYAFMVDDLAIALIVMSLLWGQIDFNIQNIESILMIINSMFIQIISIKILYQTFFIWYYGATIGKMILKIKVIDFDNFNKVSLFNALLRAIGRILSEMLFYIGFLVAFYTQSKQTFHDKMGRTLVINV</sequence>
<accession>A0A3B1E954</accession>
<evidence type="ECO:0000256" key="3">
    <source>
        <dbReference type="ARBA" id="ARBA00022692"/>
    </source>
</evidence>
<feature type="transmembrane region" description="Helical" evidence="6">
    <location>
        <begin position="48"/>
        <end position="74"/>
    </location>
</feature>
<keyword evidence="3 6" id="KW-0812">Transmembrane</keyword>
<evidence type="ECO:0000259" key="7">
    <source>
        <dbReference type="Pfam" id="PF06271"/>
    </source>
</evidence>
<name>A0A3B1E954_9ZZZZ</name>
<dbReference type="Pfam" id="PF06271">
    <property type="entry name" value="RDD"/>
    <property type="match status" value="1"/>
</dbReference>
<feature type="transmembrane region" description="Helical" evidence="6">
    <location>
        <begin position="105"/>
        <end position="125"/>
    </location>
</feature>
<organism evidence="8">
    <name type="scientific">hydrothermal vent metagenome</name>
    <dbReference type="NCBI Taxonomy" id="652676"/>
    <lineage>
        <taxon>unclassified sequences</taxon>
        <taxon>metagenomes</taxon>
        <taxon>ecological metagenomes</taxon>
    </lineage>
</organism>
<evidence type="ECO:0000256" key="6">
    <source>
        <dbReference type="SAM" id="Phobius"/>
    </source>
</evidence>
<evidence type="ECO:0000256" key="1">
    <source>
        <dbReference type="ARBA" id="ARBA00004651"/>
    </source>
</evidence>
<keyword evidence="4 6" id="KW-1133">Transmembrane helix</keyword>
<keyword evidence="2" id="KW-1003">Cell membrane</keyword>
<protein>
    <recommendedName>
        <fullName evidence="7">RDD domain-containing protein</fullName>
    </recommendedName>
</protein>
<dbReference type="GO" id="GO:0005886">
    <property type="term" value="C:plasma membrane"/>
    <property type="evidence" value="ECO:0007669"/>
    <property type="project" value="UniProtKB-SubCell"/>
</dbReference>